<dbReference type="Proteomes" id="UP001499841">
    <property type="component" value="Unassembled WGS sequence"/>
</dbReference>
<dbReference type="InterPro" id="IPR001173">
    <property type="entry name" value="Glyco_trans_2-like"/>
</dbReference>
<dbReference type="Gene3D" id="3.90.550.10">
    <property type="entry name" value="Spore Coat Polysaccharide Biosynthesis Protein SpsA, Chain A"/>
    <property type="match status" value="1"/>
</dbReference>
<protein>
    <recommendedName>
        <fullName evidence="1">Glycosyltransferase 2-like domain-containing protein</fullName>
    </recommendedName>
</protein>
<organism evidence="2 3">
    <name type="scientific">Georgenia daeguensis</name>
    <dbReference type="NCBI Taxonomy" id="908355"/>
    <lineage>
        <taxon>Bacteria</taxon>
        <taxon>Bacillati</taxon>
        <taxon>Actinomycetota</taxon>
        <taxon>Actinomycetes</taxon>
        <taxon>Micrococcales</taxon>
        <taxon>Bogoriellaceae</taxon>
        <taxon>Georgenia</taxon>
    </lineage>
</organism>
<dbReference type="EMBL" id="BAABBA010000025">
    <property type="protein sequence ID" value="GAA3509672.1"/>
    <property type="molecule type" value="Genomic_DNA"/>
</dbReference>
<dbReference type="SUPFAM" id="SSF53448">
    <property type="entry name" value="Nucleotide-diphospho-sugar transferases"/>
    <property type="match status" value="1"/>
</dbReference>
<evidence type="ECO:0000313" key="2">
    <source>
        <dbReference type="EMBL" id="GAA3509672.1"/>
    </source>
</evidence>
<dbReference type="Pfam" id="PF00535">
    <property type="entry name" value="Glycos_transf_2"/>
    <property type="match status" value="1"/>
</dbReference>
<dbReference type="RefSeq" id="WP_345044415.1">
    <property type="nucleotide sequence ID" value="NZ_BAABBA010000025.1"/>
</dbReference>
<proteinExistence type="predicted"/>
<accession>A0ABP6UJF8</accession>
<evidence type="ECO:0000313" key="3">
    <source>
        <dbReference type="Proteomes" id="UP001499841"/>
    </source>
</evidence>
<gene>
    <name evidence="2" type="ORF">GCM10022262_36460</name>
</gene>
<reference evidence="3" key="1">
    <citation type="journal article" date="2019" name="Int. J. Syst. Evol. Microbiol.">
        <title>The Global Catalogue of Microorganisms (GCM) 10K type strain sequencing project: providing services to taxonomists for standard genome sequencing and annotation.</title>
        <authorList>
            <consortium name="The Broad Institute Genomics Platform"/>
            <consortium name="The Broad Institute Genome Sequencing Center for Infectious Disease"/>
            <person name="Wu L."/>
            <person name="Ma J."/>
        </authorList>
    </citation>
    <scope>NUCLEOTIDE SEQUENCE [LARGE SCALE GENOMIC DNA]</scope>
    <source>
        <strain evidence="3">JCM 17459</strain>
    </source>
</reference>
<comment type="caution">
    <text evidence="2">The sequence shown here is derived from an EMBL/GenBank/DDBJ whole genome shotgun (WGS) entry which is preliminary data.</text>
</comment>
<dbReference type="CDD" id="cd00761">
    <property type="entry name" value="Glyco_tranf_GTA_type"/>
    <property type="match status" value="1"/>
</dbReference>
<evidence type="ECO:0000259" key="1">
    <source>
        <dbReference type="Pfam" id="PF00535"/>
    </source>
</evidence>
<dbReference type="InterPro" id="IPR029044">
    <property type="entry name" value="Nucleotide-diphossugar_trans"/>
</dbReference>
<keyword evidence="3" id="KW-1185">Reference proteome</keyword>
<sequence length="356" mass="38992">MSEPDVDLVIALHDLSRPVGRAASSALAGDADGVRVTIACHELAAADVAARLPDEVRDRVRLLEVRDGLGSPSGPFNAGLEAATARYVAIMGSDDYVEPGALRAWADAADAASADVVLAPMRHQSGERIPTPRVRPGRQRRLDRVKDRLAYRTAPLGLMRREVLEHHNLHLTPGMRSGGDVAFTVRLWSLPLRVDLAARAPRYVVGADAVTRVTTAVRPVTQELQAWDHLLRQDWFAALDPGWRRAVAIKAVRIHLLGAARRRPRAEMWHDGEAAWLGELTRGWVGAAPGVLRPQARADRDLLDVMLAPTTEEALAAASARRAVAGRRDQALTREIAGNLERESVLRHYVGLRLRR</sequence>
<name>A0ABP6UJF8_9MICO</name>
<feature type="domain" description="Glycosyltransferase 2-like" evidence="1">
    <location>
        <begin position="59"/>
        <end position="166"/>
    </location>
</feature>